<keyword evidence="3" id="KW-1185">Reference proteome</keyword>
<evidence type="ECO:0000256" key="1">
    <source>
        <dbReference type="SAM" id="SignalP"/>
    </source>
</evidence>
<reference evidence="2" key="1">
    <citation type="submission" date="2007-07" db="EMBL/GenBank/DDBJ databases">
        <title>PCAP assembly of the Caenorhabditis remanei genome.</title>
        <authorList>
            <consortium name="The Caenorhabditis remanei Sequencing Consortium"/>
            <person name="Wilson R.K."/>
        </authorList>
    </citation>
    <scope>NUCLEOTIDE SEQUENCE [LARGE SCALE GENOMIC DNA]</scope>
    <source>
        <strain evidence="2">PB4641</strain>
    </source>
</reference>
<sequence length="187" mass="21244">MNYFIILFFLLFSHFYCSEDILAELQIVLDHFEYDPACVFNQSVVDSTTIKLFPPCEIVYAIIVFNEKTDLTPSQIKKYLKKMGALVGGIKVEYSNFSDLAFLPNPKGYTLTIWCQNYGVYIKNNKNLKAGFELPAIKITGNPNGQKNCKFEVENNAKLNAEMMCNATYIIENTDLRVTGNLNNCGE</sequence>
<evidence type="ECO:0000313" key="2">
    <source>
        <dbReference type="EMBL" id="EFO97858.1"/>
    </source>
</evidence>
<gene>
    <name evidence="2" type="ORF">CRE_16138</name>
</gene>
<dbReference type="OrthoDB" id="5861701at2759"/>
<dbReference type="SUPFAM" id="SSF52058">
    <property type="entry name" value="L domain-like"/>
    <property type="match status" value="1"/>
</dbReference>
<protein>
    <submittedName>
        <fullName evidence="2">Uncharacterized protein</fullName>
    </submittedName>
</protein>
<dbReference type="InParanoid" id="E3MB86"/>
<dbReference type="OMA" id="TKECKFR"/>
<organism evidence="3">
    <name type="scientific">Caenorhabditis remanei</name>
    <name type="common">Caenorhabditis vulgaris</name>
    <dbReference type="NCBI Taxonomy" id="31234"/>
    <lineage>
        <taxon>Eukaryota</taxon>
        <taxon>Metazoa</taxon>
        <taxon>Ecdysozoa</taxon>
        <taxon>Nematoda</taxon>
        <taxon>Chromadorea</taxon>
        <taxon>Rhabditida</taxon>
        <taxon>Rhabditina</taxon>
        <taxon>Rhabditomorpha</taxon>
        <taxon>Rhabditoidea</taxon>
        <taxon>Rhabditidae</taxon>
        <taxon>Peloderinae</taxon>
        <taxon>Caenorhabditis</taxon>
    </lineage>
</organism>
<dbReference type="Proteomes" id="UP000008281">
    <property type="component" value="Unassembled WGS sequence"/>
</dbReference>
<dbReference type="EMBL" id="DS268433">
    <property type="protein sequence ID" value="EFO97858.1"/>
    <property type="molecule type" value="Genomic_DNA"/>
</dbReference>
<dbReference type="eggNOG" id="ENOG502THWF">
    <property type="taxonomic scope" value="Eukaryota"/>
</dbReference>
<proteinExistence type="predicted"/>
<dbReference type="HOGENOM" id="CLU_094708_0_0_1"/>
<dbReference type="PANTHER" id="PTHR21662:SF14">
    <property type="entry name" value="INSULIN_EGF-RECEPTOR L DOMAIN PROTEIN-RELATED"/>
    <property type="match status" value="1"/>
</dbReference>
<keyword evidence="1" id="KW-0732">Signal</keyword>
<dbReference type="InterPro" id="IPR053079">
    <property type="entry name" value="SPS2_domain"/>
</dbReference>
<name>E3MB86_CAERE</name>
<dbReference type="PANTHER" id="PTHR21662">
    <property type="entry name" value="RECEPTOR PROTEIN-TYROSINE KINASE"/>
    <property type="match status" value="1"/>
</dbReference>
<feature type="chain" id="PRO_5003176508" evidence="1">
    <location>
        <begin position="19"/>
        <end position="187"/>
    </location>
</feature>
<evidence type="ECO:0000313" key="3">
    <source>
        <dbReference type="Proteomes" id="UP000008281"/>
    </source>
</evidence>
<dbReference type="AlphaFoldDB" id="E3MB86"/>
<feature type="signal peptide" evidence="1">
    <location>
        <begin position="1"/>
        <end position="18"/>
    </location>
</feature>
<accession>E3MB86</accession>